<evidence type="ECO:0000256" key="5">
    <source>
        <dbReference type="SAM" id="SignalP"/>
    </source>
</evidence>
<evidence type="ECO:0000256" key="1">
    <source>
        <dbReference type="ARBA" id="ARBA00005964"/>
    </source>
</evidence>
<dbReference type="Gene3D" id="3.40.50.1820">
    <property type="entry name" value="alpha/beta hydrolase"/>
    <property type="match status" value="1"/>
</dbReference>
<comment type="caution">
    <text evidence="7">The sequence shown here is derived from an EMBL/GenBank/DDBJ whole genome shotgun (WGS) entry which is preliminary data.</text>
</comment>
<dbReference type="PANTHER" id="PTHR43142">
    <property type="entry name" value="CARBOXYLIC ESTER HYDROLASE"/>
    <property type="match status" value="1"/>
</dbReference>
<evidence type="ECO:0000256" key="2">
    <source>
        <dbReference type="ARBA" id="ARBA00022487"/>
    </source>
</evidence>
<evidence type="ECO:0000256" key="3">
    <source>
        <dbReference type="ARBA" id="ARBA00022801"/>
    </source>
</evidence>
<dbReference type="Proteomes" id="UP001431783">
    <property type="component" value="Unassembled WGS sequence"/>
</dbReference>
<keyword evidence="8" id="KW-1185">Reference proteome</keyword>
<accession>A0AAW1TWW0</accession>
<protein>
    <recommendedName>
        <fullName evidence="6">Carboxylesterase type B domain-containing protein</fullName>
    </recommendedName>
</protein>
<comment type="similarity">
    <text evidence="1">Belongs to the type-B carboxylesterase/lipase family.</text>
</comment>
<dbReference type="InterPro" id="IPR029058">
    <property type="entry name" value="AB_hydrolase_fold"/>
</dbReference>
<feature type="domain" description="Carboxylesterase type B" evidence="6">
    <location>
        <begin position="30"/>
        <end position="546"/>
    </location>
</feature>
<evidence type="ECO:0000313" key="7">
    <source>
        <dbReference type="EMBL" id="KAK9872874.1"/>
    </source>
</evidence>
<reference evidence="7 8" key="1">
    <citation type="submission" date="2023-03" db="EMBL/GenBank/DDBJ databases">
        <title>Genome insight into feeding habits of ladybird beetles.</title>
        <authorList>
            <person name="Li H.-S."/>
            <person name="Huang Y.-H."/>
            <person name="Pang H."/>
        </authorList>
    </citation>
    <scope>NUCLEOTIDE SEQUENCE [LARGE SCALE GENOMIC DNA]</scope>
    <source>
        <strain evidence="7">SYSU_2023b</strain>
        <tissue evidence="7">Whole body</tissue>
    </source>
</reference>
<keyword evidence="5" id="KW-0732">Signal</keyword>
<gene>
    <name evidence="7" type="ORF">WA026_020228</name>
</gene>
<dbReference type="EMBL" id="JARQZJ010000014">
    <property type="protein sequence ID" value="KAK9872874.1"/>
    <property type="molecule type" value="Genomic_DNA"/>
</dbReference>
<evidence type="ECO:0000256" key="4">
    <source>
        <dbReference type="ARBA" id="ARBA00023180"/>
    </source>
</evidence>
<organism evidence="7 8">
    <name type="scientific">Henosepilachna vigintioctopunctata</name>
    <dbReference type="NCBI Taxonomy" id="420089"/>
    <lineage>
        <taxon>Eukaryota</taxon>
        <taxon>Metazoa</taxon>
        <taxon>Ecdysozoa</taxon>
        <taxon>Arthropoda</taxon>
        <taxon>Hexapoda</taxon>
        <taxon>Insecta</taxon>
        <taxon>Pterygota</taxon>
        <taxon>Neoptera</taxon>
        <taxon>Endopterygota</taxon>
        <taxon>Coleoptera</taxon>
        <taxon>Polyphaga</taxon>
        <taxon>Cucujiformia</taxon>
        <taxon>Coccinelloidea</taxon>
        <taxon>Coccinellidae</taxon>
        <taxon>Epilachninae</taxon>
        <taxon>Epilachnini</taxon>
        <taxon>Henosepilachna</taxon>
    </lineage>
</organism>
<dbReference type="InterPro" id="IPR019819">
    <property type="entry name" value="Carboxylesterase_B_CS"/>
</dbReference>
<dbReference type="GO" id="GO:0052689">
    <property type="term" value="F:carboxylic ester hydrolase activity"/>
    <property type="evidence" value="ECO:0007669"/>
    <property type="project" value="UniProtKB-KW"/>
</dbReference>
<name>A0AAW1TWW0_9CUCU</name>
<evidence type="ECO:0000313" key="8">
    <source>
        <dbReference type="Proteomes" id="UP001431783"/>
    </source>
</evidence>
<proteinExistence type="inferred from homology"/>
<keyword evidence="2" id="KW-0719">Serine esterase</keyword>
<dbReference type="Pfam" id="PF00135">
    <property type="entry name" value="COesterase"/>
    <property type="match status" value="1"/>
</dbReference>
<dbReference type="AlphaFoldDB" id="A0AAW1TWW0"/>
<dbReference type="InterPro" id="IPR002018">
    <property type="entry name" value="CarbesteraseB"/>
</dbReference>
<dbReference type="PROSITE" id="PS00941">
    <property type="entry name" value="CARBOXYLESTERASE_B_2"/>
    <property type="match status" value="1"/>
</dbReference>
<feature type="chain" id="PRO_5043788752" description="Carboxylesterase type B domain-containing protein" evidence="5">
    <location>
        <begin position="24"/>
        <end position="588"/>
    </location>
</feature>
<dbReference type="SUPFAM" id="SSF53474">
    <property type="entry name" value="alpha/beta-Hydrolases"/>
    <property type="match status" value="1"/>
</dbReference>
<keyword evidence="4" id="KW-0325">Glycoprotein</keyword>
<evidence type="ECO:0000259" key="6">
    <source>
        <dbReference type="Pfam" id="PF00135"/>
    </source>
</evidence>
<keyword evidence="3" id="KW-0378">Hydrolase</keyword>
<sequence length="588" mass="66969">MGHILLLSILIINVCILQYGVYCDPYSVSEPVIKTRNGDVKGTTEFSRNGRRYTAFKGIPYAQPPIGNLRFKPPKSMQKWDGILDCTKDGPICIQKNYFFENPKVEGQEDCLYLNVYVPEVLESTSSLPVLIYIHWSGFLAGRATSDFTGPKYIMDKNVILVTINYRLGIFGFLSSLDDEASGNYALKDQVLAMKWVQNNIRYFYGDPQRVTLFGASAGAGSVHLHMLSLFQQAISESGSALALWATPLNEVHKQVFDVQAQISGCNKENSKQIMTCLRKVDAKTLVESGDAFKFFGVDPLMPYTFVIEKKTKRNPEPFLTKMPIEYIQSREFSNIPWIVGVAQNEGNLKASPLVRNSATRTALNANFTELMLKEMVYDVSVGLDRNNQLELHKQAQKFYMGGQEFVNIEDPENIQGFINIWSDRVFNYPSYQSVMLHTALGHSPIWFYNFEYQGENSYEKFWAATNETIPFEWGTSHCDELLYIFNSPSLFPEIEGGTDRTMSEIILDRWSNFIIHGTPQSSTQGNFWHSLDFSGLNNMKNENLYFLNITGSAATNCINETMQNDFHKDRMLFWASKKLFENFEGLN</sequence>
<dbReference type="PANTHER" id="PTHR43142:SF1">
    <property type="entry name" value="CARBOXYLIC ESTER HYDROLASE"/>
    <property type="match status" value="1"/>
</dbReference>
<feature type="signal peptide" evidence="5">
    <location>
        <begin position="1"/>
        <end position="23"/>
    </location>
</feature>